<reference evidence="4 5" key="1">
    <citation type="submission" date="2019-11" db="EMBL/GenBank/DDBJ databases">
        <authorList>
            <person name="Zheng R.K."/>
            <person name="Sun C.M."/>
        </authorList>
    </citation>
    <scope>NUCLEOTIDE SEQUENCE [LARGE SCALE GENOMIC DNA]</scope>
    <source>
        <strain evidence="4 5">SRB007</strain>
    </source>
</reference>
<dbReference type="KEGG" id="psel:GM415_06870"/>
<protein>
    <submittedName>
        <fullName evidence="4">AMIN domain-containing protein</fullName>
    </submittedName>
</protein>
<evidence type="ECO:0000259" key="3">
    <source>
        <dbReference type="Pfam" id="PF11741"/>
    </source>
</evidence>
<proteinExistence type="predicted"/>
<dbReference type="Proteomes" id="UP000428328">
    <property type="component" value="Chromosome"/>
</dbReference>
<feature type="compositionally biased region" description="Pro residues" evidence="1">
    <location>
        <begin position="91"/>
        <end position="115"/>
    </location>
</feature>
<keyword evidence="2" id="KW-0732">Signal</keyword>
<feature type="domain" description="AMIN" evidence="3">
    <location>
        <begin position="173"/>
        <end position="231"/>
    </location>
</feature>
<dbReference type="Pfam" id="PF11741">
    <property type="entry name" value="AMIN"/>
    <property type="match status" value="1"/>
</dbReference>
<feature type="compositionally biased region" description="Low complexity" evidence="1">
    <location>
        <begin position="116"/>
        <end position="138"/>
    </location>
</feature>
<feature type="signal peptide" evidence="2">
    <location>
        <begin position="1"/>
        <end position="31"/>
    </location>
</feature>
<evidence type="ECO:0000256" key="2">
    <source>
        <dbReference type="SAM" id="SignalP"/>
    </source>
</evidence>
<dbReference type="InterPro" id="IPR021731">
    <property type="entry name" value="AMIN_dom"/>
</dbReference>
<evidence type="ECO:0000256" key="1">
    <source>
        <dbReference type="SAM" id="MobiDB-lite"/>
    </source>
</evidence>
<evidence type="ECO:0000313" key="4">
    <source>
        <dbReference type="EMBL" id="QGY39856.1"/>
    </source>
</evidence>
<sequence>MSDTRWQYIAPTVLAVLVFAAGLILPCAAQAGTGADETSGWVRMTVDPTVLPPVQPPLMPEENASGTASEADAPQAAVPNLPKEGGEGDLPPEPVPGEMPEPTAQPAPAPAPEPAPAASAEQPEPAVPVVSPEPATPETMGSGVVSSVKAAYAGNSLVLTVSCDRPTADTGYVNLDGPRRLVLDLVGKWTVKTRNVVRLPGGKVKYVVLGEHPDKLRLVVHFRTPPAGRLTPRFTPGTNRLVITIPLP</sequence>
<dbReference type="RefSeq" id="WP_158947081.1">
    <property type="nucleotide sequence ID" value="NZ_CP046400.1"/>
</dbReference>
<feature type="chain" id="PRO_5026042171" evidence="2">
    <location>
        <begin position="32"/>
        <end position="248"/>
    </location>
</feature>
<dbReference type="AlphaFoldDB" id="A0A6I6JAR0"/>
<dbReference type="EMBL" id="CP046400">
    <property type="protein sequence ID" value="QGY39856.1"/>
    <property type="molecule type" value="Genomic_DNA"/>
</dbReference>
<feature type="region of interest" description="Disordered" evidence="1">
    <location>
        <begin position="52"/>
        <end position="142"/>
    </location>
</feature>
<organism evidence="4 5">
    <name type="scientific">Pseudodesulfovibrio cashew</name>
    <dbReference type="NCBI Taxonomy" id="2678688"/>
    <lineage>
        <taxon>Bacteria</taxon>
        <taxon>Pseudomonadati</taxon>
        <taxon>Thermodesulfobacteriota</taxon>
        <taxon>Desulfovibrionia</taxon>
        <taxon>Desulfovibrionales</taxon>
        <taxon>Desulfovibrionaceae</taxon>
    </lineage>
</organism>
<keyword evidence="5" id="KW-1185">Reference proteome</keyword>
<evidence type="ECO:0000313" key="5">
    <source>
        <dbReference type="Proteomes" id="UP000428328"/>
    </source>
</evidence>
<gene>
    <name evidence="4" type="ORF">GM415_06870</name>
</gene>
<accession>A0A6I6JAR0</accession>
<name>A0A6I6JAR0_9BACT</name>